<proteinExistence type="predicted"/>
<dbReference type="AlphaFoldDB" id="A0A0A9HFV4"/>
<protein>
    <submittedName>
        <fullName evidence="1">Uncharacterized protein</fullName>
    </submittedName>
</protein>
<reference evidence="1" key="1">
    <citation type="submission" date="2014-09" db="EMBL/GenBank/DDBJ databases">
        <authorList>
            <person name="Magalhaes I.L.F."/>
            <person name="Oliveira U."/>
            <person name="Santos F.R."/>
            <person name="Vidigal T.H.D.A."/>
            <person name="Brescovit A.D."/>
            <person name="Santos A.J."/>
        </authorList>
    </citation>
    <scope>NUCLEOTIDE SEQUENCE</scope>
    <source>
        <tissue evidence="1">Shoot tissue taken approximately 20 cm above the soil surface</tissue>
    </source>
</reference>
<sequence length="54" mass="6285">MLPYLKPLKVRSLYHLLAMITFKSLNVHVKPRSQSCATESKLKLRDSTKRTLEI</sequence>
<organism evidence="1">
    <name type="scientific">Arundo donax</name>
    <name type="common">Giant reed</name>
    <name type="synonym">Donax arundinaceus</name>
    <dbReference type="NCBI Taxonomy" id="35708"/>
    <lineage>
        <taxon>Eukaryota</taxon>
        <taxon>Viridiplantae</taxon>
        <taxon>Streptophyta</taxon>
        <taxon>Embryophyta</taxon>
        <taxon>Tracheophyta</taxon>
        <taxon>Spermatophyta</taxon>
        <taxon>Magnoliopsida</taxon>
        <taxon>Liliopsida</taxon>
        <taxon>Poales</taxon>
        <taxon>Poaceae</taxon>
        <taxon>PACMAD clade</taxon>
        <taxon>Arundinoideae</taxon>
        <taxon>Arundineae</taxon>
        <taxon>Arundo</taxon>
    </lineage>
</organism>
<evidence type="ECO:0000313" key="1">
    <source>
        <dbReference type="EMBL" id="JAE33746.1"/>
    </source>
</evidence>
<dbReference type="EMBL" id="GBRH01164150">
    <property type="protein sequence ID" value="JAE33746.1"/>
    <property type="molecule type" value="Transcribed_RNA"/>
</dbReference>
<reference evidence="1" key="2">
    <citation type="journal article" date="2015" name="Data Brief">
        <title>Shoot transcriptome of the giant reed, Arundo donax.</title>
        <authorList>
            <person name="Barrero R.A."/>
            <person name="Guerrero F.D."/>
            <person name="Moolhuijzen P."/>
            <person name="Goolsby J.A."/>
            <person name="Tidwell J."/>
            <person name="Bellgard S.E."/>
            <person name="Bellgard M.I."/>
        </authorList>
    </citation>
    <scope>NUCLEOTIDE SEQUENCE</scope>
    <source>
        <tissue evidence="1">Shoot tissue taken approximately 20 cm above the soil surface</tissue>
    </source>
</reference>
<name>A0A0A9HFV4_ARUDO</name>
<accession>A0A0A9HFV4</accession>